<dbReference type="Gene3D" id="3.30.420.10">
    <property type="entry name" value="Ribonuclease H-like superfamily/Ribonuclease H"/>
    <property type="match status" value="1"/>
</dbReference>
<dbReference type="Proteomes" id="UP000184600">
    <property type="component" value="Unassembled WGS sequence"/>
</dbReference>
<feature type="domain" description="HTH Mu-type" evidence="1">
    <location>
        <begin position="1"/>
        <end position="67"/>
    </location>
</feature>
<dbReference type="InterPro" id="IPR009057">
    <property type="entry name" value="Homeodomain-like_sf"/>
</dbReference>
<dbReference type="Pfam" id="PF09299">
    <property type="entry name" value="Mu-transpos_C"/>
    <property type="match status" value="1"/>
</dbReference>
<dbReference type="Gene3D" id="1.10.10.60">
    <property type="entry name" value="Homeodomain-like"/>
    <property type="match status" value="2"/>
</dbReference>
<organism evidence="2 3">
    <name type="scientific">Vibrio quintilis</name>
    <dbReference type="NCBI Taxonomy" id="1117707"/>
    <lineage>
        <taxon>Bacteria</taxon>
        <taxon>Pseudomonadati</taxon>
        <taxon>Pseudomonadota</taxon>
        <taxon>Gammaproteobacteria</taxon>
        <taxon>Vibrionales</taxon>
        <taxon>Vibrionaceae</taxon>
        <taxon>Vibrio</taxon>
    </lineage>
</organism>
<name>A0A1M7Z1U6_9VIBR</name>
<dbReference type="InterPro" id="IPR015126">
    <property type="entry name" value="Mu_I-gamma"/>
</dbReference>
<dbReference type="InterPro" id="IPR036397">
    <property type="entry name" value="RNaseH_sf"/>
</dbReference>
<dbReference type="GO" id="GO:0004803">
    <property type="term" value="F:transposase activity"/>
    <property type="evidence" value="ECO:0007669"/>
    <property type="project" value="InterPro"/>
</dbReference>
<gene>
    <name evidence="2" type="ORF">VQ7734_04537</name>
</gene>
<accession>A0A1M7Z1U6</accession>
<dbReference type="PROSITE" id="PS51702">
    <property type="entry name" value="HTH_MU"/>
    <property type="match status" value="1"/>
</dbReference>
<dbReference type="AlphaFoldDB" id="A0A1M7Z1U6"/>
<dbReference type="InterPro" id="IPR004189">
    <property type="entry name" value="Phage_Mu_transposase"/>
</dbReference>
<evidence type="ECO:0000313" key="2">
    <source>
        <dbReference type="EMBL" id="SHO58765.1"/>
    </source>
</evidence>
<dbReference type="Gene3D" id="1.10.10.10">
    <property type="entry name" value="Winged helix-like DNA-binding domain superfamily/Winged helix DNA-binding domain"/>
    <property type="match status" value="1"/>
</dbReference>
<dbReference type="InterPro" id="IPR036388">
    <property type="entry name" value="WH-like_DNA-bd_sf"/>
</dbReference>
<evidence type="ECO:0000259" key="1">
    <source>
        <dbReference type="PROSITE" id="PS51702"/>
    </source>
</evidence>
<dbReference type="GO" id="GO:0003677">
    <property type="term" value="F:DNA binding"/>
    <property type="evidence" value="ECO:0007669"/>
    <property type="project" value="InterPro"/>
</dbReference>
<dbReference type="InterPro" id="IPR009061">
    <property type="entry name" value="DNA-bd_dom_put_sf"/>
</dbReference>
<dbReference type="GO" id="GO:0015074">
    <property type="term" value="P:DNA integration"/>
    <property type="evidence" value="ECO:0007669"/>
    <property type="project" value="InterPro"/>
</dbReference>
<dbReference type="OrthoDB" id="5676324at2"/>
<dbReference type="InterPro" id="IPR003314">
    <property type="entry name" value="Mu-type_HTH"/>
</dbReference>
<protein>
    <submittedName>
        <fullName evidence="2">Bacteriophage Mu transposase</fullName>
    </submittedName>
</protein>
<proteinExistence type="predicted"/>
<dbReference type="SUPFAM" id="SSF50610">
    <property type="entry name" value="mu transposase, C-terminal domain"/>
    <property type="match status" value="1"/>
</dbReference>
<dbReference type="Gene3D" id="2.30.30.130">
    <property type="entry name" value="Transposase, Mu, C-terminal"/>
    <property type="match status" value="1"/>
</dbReference>
<dbReference type="Pfam" id="PF09039">
    <property type="entry name" value="HTH_Tnp_Mu_2"/>
    <property type="match status" value="1"/>
</dbReference>
<keyword evidence="3" id="KW-1185">Reference proteome</keyword>
<dbReference type="Pfam" id="PF02914">
    <property type="entry name" value="DDE_2"/>
    <property type="match status" value="1"/>
</dbReference>
<dbReference type="SUPFAM" id="SSF46689">
    <property type="entry name" value="Homeodomain-like"/>
    <property type="match status" value="2"/>
</dbReference>
<dbReference type="SUPFAM" id="SSF53098">
    <property type="entry name" value="Ribonuclease H-like"/>
    <property type="match status" value="1"/>
</dbReference>
<dbReference type="RefSeq" id="WP_073586208.1">
    <property type="nucleotide sequence ID" value="NZ_AP024897.1"/>
</dbReference>
<dbReference type="InterPro" id="IPR015378">
    <property type="entry name" value="Transposase-like_Mu_C"/>
</dbReference>
<dbReference type="SUPFAM" id="SSF46955">
    <property type="entry name" value="Putative DNA-binding domain"/>
    <property type="match status" value="1"/>
</dbReference>
<dbReference type="EMBL" id="FRFG01000078">
    <property type="protein sequence ID" value="SHO58765.1"/>
    <property type="molecule type" value="Genomic_DNA"/>
</dbReference>
<dbReference type="Pfam" id="PF02316">
    <property type="entry name" value="HTH_Tnp_Mu_1"/>
    <property type="match status" value="1"/>
</dbReference>
<reference evidence="3" key="1">
    <citation type="submission" date="2016-12" db="EMBL/GenBank/DDBJ databases">
        <authorList>
            <person name="Rodrigo-Torres L."/>
            <person name="Arahal R.D."/>
            <person name="Lucena T."/>
        </authorList>
    </citation>
    <scope>NUCLEOTIDE SEQUENCE [LARGE SCALE GENOMIC DNA]</scope>
</reference>
<dbReference type="InterPro" id="IPR009004">
    <property type="entry name" value="Transposase_Mu_C"/>
</dbReference>
<dbReference type="GO" id="GO:0006313">
    <property type="term" value="P:DNA transposition"/>
    <property type="evidence" value="ECO:0007669"/>
    <property type="project" value="InterPro"/>
</dbReference>
<sequence length="665" mass="74528">MKEWFSAKELCSIGGLPDSVQGIHYKAKTDCWQYRPKAGKGGGKEYHISILPSEVQAALYKRAGKIQVGDKTFAIPKKSNTSSYCADALWQCWNNANDKSKEKAKNALVAVQSAHELINNGIPKMDAYDSVCTECCVTRSSLYRHMARVKGIEPCDWLAALLPGHMDGAKKRRSGQFAELTPDAWALFKADYLRPEKPSIAKCYERLLRIAPENGWTIPSIKSIERRIQNIPIQQRILLREGEHALMQMFPSQERSVAELHALEWINGDGYQHNVFVKWFNGEILRPKTWFWQDVYSRRIIGWRCDVSENTDSIRLSLMDVCQRYGIPKDVTIDNTRAAANKWLTGGVPNRYRFKVKPDDPLGLITMLVGPAHMHWTSVNFGKGHGQAKPVERAFGVGGLDEYIDKHPALAGAYTGPNPMNKPDNYGSAAVDADIFLQAIAEGVEMYNSRPNRQTEICRGFMSFEEAFNASYQNAPVRKATPAQLQMFMLQAEAVRVSRHGTVSLDAGGSLHGRKNRYFNEIMMDYIGKKLIVRFDPQALHQSVEVYTLNGVHLCTAECTEKVAFGDTQAAREHKRARTQFVKHHKAAAKAQKTQTAIEVAAAMPGSSEAVIPETKIVEPFRPVTIGNTAAVAHEQTEQGPEEDYEANYQANLASIVAQRKRNRL</sequence>
<dbReference type="STRING" id="1117707.VQ7734_04537"/>
<dbReference type="Gene3D" id="6.10.250.2550">
    <property type="match status" value="1"/>
</dbReference>
<dbReference type="InterPro" id="IPR012337">
    <property type="entry name" value="RNaseH-like_sf"/>
</dbReference>
<evidence type="ECO:0000313" key="3">
    <source>
        <dbReference type="Proteomes" id="UP000184600"/>
    </source>
</evidence>